<sequence length="87" mass="10285">MEKERIRERKLEKRDKGVERKMELVEDLTLPAPPSLVRKREASLEGEEREGLKEFLVTVVLPCHCDYRAVAPQKPPSKWKRSHVHRK</sequence>
<proteinExistence type="predicted"/>
<gene>
    <name evidence="1" type="ORF">PIB30_051732</name>
</gene>
<accession>A0ABU6SIP3</accession>
<evidence type="ECO:0000313" key="1">
    <source>
        <dbReference type="EMBL" id="MED6135980.1"/>
    </source>
</evidence>
<name>A0ABU6SIP3_9FABA</name>
<dbReference type="Proteomes" id="UP001341840">
    <property type="component" value="Unassembled WGS sequence"/>
</dbReference>
<dbReference type="EMBL" id="JASCZI010060784">
    <property type="protein sequence ID" value="MED6135980.1"/>
    <property type="molecule type" value="Genomic_DNA"/>
</dbReference>
<reference evidence="1 2" key="1">
    <citation type="journal article" date="2023" name="Plants (Basel)">
        <title>Bridging the Gap: Combining Genomics and Transcriptomics Approaches to Understand Stylosanthes scabra, an Orphan Legume from the Brazilian Caatinga.</title>
        <authorList>
            <person name="Ferreira-Neto J.R.C."/>
            <person name="da Silva M.D."/>
            <person name="Binneck E."/>
            <person name="de Melo N.F."/>
            <person name="da Silva R.H."/>
            <person name="de Melo A.L.T.M."/>
            <person name="Pandolfi V."/>
            <person name="Bustamante F.O."/>
            <person name="Brasileiro-Vidal A.C."/>
            <person name="Benko-Iseppon A.M."/>
        </authorList>
    </citation>
    <scope>NUCLEOTIDE SEQUENCE [LARGE SCALE GENOMIC DNA]</scope>
    <source>
        <tissue evidence="1">Leaves</tissue>
    </source>
</reference>
<protein>
    <submittedName>
        <fullName evidence="1">Uncharacterized protein</fullName>
    </submittedName>
</protein>
<keyword evidence="2" id="KW-1185">Reference proteome</keyword>
<comment type="caution">
    <text evidence="1">The sequence shown here is derived from an EMBL/GenBank/DDBJ whole genome shotgun (WGS) entry which is preliminary data.</text>
</comment>
<organism evidence="1 2">
    <name type="scientific">Stylosanthes scabra</name>
    <dbReference type="NCBI Taxonomy" id="79078"/>
    <lineage>
        <taxon>Eukaryota</taxon>
        <taxon>Viridiplantae</taxon>
        <taxon>Streptophyta</taxon>
        <taxon>Embryophyta</taxon>
        <taxon>Tracheophyta</taxon>
        <taxon>Spermatophyta</taxon>
        <taxon>Magnoliopsida</taxon>
        <taxon>eudicotyledons</taxon>
        <taxon>Gunneridae</taxon>
        <taxon>Pentapetalae</taxon>
        <taxon>rosids</taxon>
        <taxon>fabids</taxon>
        <taxon>Fabales</taxon>
        <taxon>Fabaceae</taxon>
        <taxon>Papilionoideae</taxon>
        <taxon>50 kb inversion clade</taxon>
        <taxon>dalbergioids sensu lato</taxon>
        <taxon>Dalbergieae</taxon>
        <taxon>Pterocarpus clade</taxon>
        <taxon>Stylosanthes</taxon>
    </lineage>
</organism>
<evidence type="ECO:0000313" key="2">
    <source>
        <dbReference type="Proteomes" id="UP001341840"/>
    </source>
</evidence>